<dbReference type="EMBL" id="JANPWB010000002">
    <property type="protein sequence ID" value="KAJ1208661.1"/>
    <property type="molecule type" value="Genomic_DNA"/>
</dbReference>
<protein>
    <submittedName>
        <fullName evidence="2">Uncharacterized protein</fullName>
    </submittedName>
</protein>
<organism evidence="2 3">
    <name type="scientific">Pleurodeles waltl</name>
    <name type="common">Iberian ribbed newt</name>
    <dbReference type="NCBI Taxonomy" id="8319"/>
    <lineage>
        <taxon>Eukaryota</taxon>
        <taxon>Metazoa</taxon>
        <taxon>Chordata</taxon>
        <taxon>Craniata</taxon>
        <taxon>Vertebrata</taxon>
        <taxon>Euteleostomi</taxon>
        <taxon>Amphibia</taxon>
        <taxon>Batrachia</taxon>
        <taxon>Caudata</taxon>
        <taxon>Salamandroidea</taxon>
        <taxon>Salamandridae</taxon>
        <taxon>Pleurodelinae</taxon>
        <taxon>Pleurodeles</taxon>
    </lineage>
</organism>
<dbReference type="Proteomes" id="UP001066276">
    <property type="component" value="Chromosome 1_2"/>
</dbReference>
<feature type="region of interest" description="Disordered" evidence="1">
    <location>
        <begin position="172"/>
        <end position="203"/>
    </location>
</feature>
<evidence type="ECO:0000313" key="3">
    <source>
        <dbReference type="Proteomes" id="UP001066276"/>
    </source>
</evidence>
<accession>A0AAV7W795</accession>
<dbReference type="AlphaFoldDB" id="A0AAV7W795"/>
<evidence type="ECO:0000256" key="1">
    <source>
        <dbReference type="SAM" id="MobiDB-lite"/>
    </source>
</evidence>
<comment type="caution">
    <text evidence="2">The sequence shown here is derived from an EMBL/GenBank/DDBJ whole genome shotgun (WGS) entry which is preliminary data.</text>
</comment>
<sequence length="203" mass="21902">MPTTPSLSTTQVAGCMPWESSVFFAPIMISRASPVAYIAVYDLVTADFFRGAPRILPASGCRSRSPAPGSKFTVCRCLLSTSLTSTPKAQGTRALFRLFLRPFSVCPLFMLRPPSALQGWGHPTAPRLPCPSESQGSRAILCRRPLPLDPSLRPSCSSSGDSSLLPLHLRSRALQRQHPAGSPTLRPRRSLPSGAASTFNRAR</sequence>
<reference evidence="2" key="1">
    <citation type="journal article" date="2022" name="bioRxiv">
        <title>Sequencing and chromosome-scale assembly of the giantPleurodeles waltlgenome.</title>
        <authorList>
            <person name="Brown T."/>
            <person name="Elewa A."/>
            <person name="Iarovenko S."/>
            <person name="Subramanian E."/>
            <person name="Araus A.J."/>
            <person name="Petzold A."/>
            <person name="Susuki M."/>
            <person name="Suzuki K.-i.T."/>
            <person name="Hayashi T."/>
            <person name="Toyoda A."/>
            <person name="Oliveira C."/>
            <person name="Osipova E."/>
            <person name="Leigh N.D."/>
            <person name="Simon A."/>
            <person name="Yun M.H."/>
        </authorList>
    </citation>
    <scope>NUCLEOTIDE SEQUENCE</scope>
    <source>
        <strain evidence="2">20211129_DDA</strain>
        <tissue evidence="2">Liver</tissue>
    </source>
</reference>
<name>A0AAV7W795_PLEWA</name>
<proteinExistence type="predicted"/>
<gene>
    <name evidence="2" type="ORF">NDU88_004044</name>
</gene>
<keyword evidence="3" id="KW-1185">Reference proteome</keyword>
<evidence type="ECO:0000313" key="2">
    <source>
        <dbReference type="EMBL" id="KAJ1208661.1"/>
    </source>
</evidence>